<comment type="caution">
    <text evidence="3">The sequence shown here is derived from an EMBL/GenBank/DDBJ whole genome shotgun (WGS) entry which is preliminary data.</text>
</comment>
<evidence type="ECO:0000256" key="2">
    <source>
        <dbReference type="SAM" id="MobiDB-lite"/>
    </source>
</evidence>
<gene>
    <name evidence="3" type="ORF">ABCQ75_08895</name>
</gene>
<evidence type="ECO:0000256" key="1">
    <source>
        <dbReference type="PROSITE-ProRule" id="PRU00339"/>
    </source>
</evidence>
<keyword evidence="4" id="KW-1185">Reference proteome</keyword>
<dbReference type="InterPro" id="IPR011990">
    <property type="entry name" value="TPR-like_helical_dom_sf"/>
</dbReference>
<feature type="compositionally biased region" description="Basic and acidic residues" evidence="2">
    <location>
        <begin position="230"/>
        <end position="261"/>
    </location>
</feature>
<feature type="compositionally biased region" description="Low complexity" evidence="2">
    <location>
        <begin position="183"/>
        <end position="192"/>
    </location>
</feature>
<protein>
    <submittedName>
        <fullName evidence="3">Tetratricopeptide repeat protein</fullName>
    </submittedName>
</protein>
<feature type="repeat" description="TPR" evidence="1">
    <location>
        <begin position="74"/>
        <end position="107"/>
    </location>
</feature>
<reference evidence="3 4" key="1">
    <citation type="submission" date="2024-05" db="EMBL/GenBank/DDBJ databases">
        <title>Sinomonas sp. nov., isolated from a waste landfill.</title>
        <authorList>
            <person name="Zhao Y."/>
        </authorList>
    </citation>
    <scope>NUCLEOTIDE SEQUENCE [LARGE SCALE GENOMIC DNA]</scope>
    <source>
        <strain evidence="3 4">CCTCC AB2014300</strain>
    </source>
</reference>
<sequence>MNEPPAARSRRLRRRRVLLAWGAVPSLAALAVAAKLLLMTGLAQQAIWAFDAEDGPGVSLAADGMGFADVVETHKSWFARGDAHVLAGEHEQARAAFEEALRRTDADDECTVRVNLVLAIEELGDSARAAGDAVGAERLFGEGSAVVDDAPEGCFEPQSPQNQQGQGERLEEAGERLEGKSGAGDAAPAPSGGQNGQEPSQEPSPRPGQDAPATGEAAPREGTAGESDEERARRELLEQLERKSDAGEQERAEGEQMRDYLDSPPDAPVERPW</sequence>
<dbReference type="Proteomes" id="UP001422074">
    <property type="component" value="Unassembled WGS sequence"/>
</dbReference>
<feature type="compositionally biased region" description="Basic and acidic residues" evidence="2">
    <location>
        <begin position="168"/>
        <end position="179"/>
    </location>
</feature>
<dbReference type="InterPro" id="IPR019734">
    <property type="entry name" value="TPR_rpt"/>
</dbReference>
<evidence type="ECO:0000313" key="4">
    <source>
        <dbReference type="Proteomes" id="UP001422074"/>
    </source>
</evidence>
<name>A0ABU9WZN6_9MICC</name>
<keyword evidence="1" id="KW-0802">TPR repeat</keyword>
<dbReference type="RefSeq" id="WP_345884826.1">
    <property type="nucleotide sequence ID" value="NZ_JBDFRB010000006.1"/>
</dbReference>
<feature type="region of interest" description="Disordered" evidence="2">
    <location>
        <begin position="147"/>
        <end position="273"/>
    </location>
</feature>
<organism evidence="3 4">
    <name type="scientific">Sinomonas halotolerans</name>
    <dbReference type="NCBI Taxonomy" id="1644133"/>
    <lineage>
        <taxon>Bacteria</taxon>
        <taxon>Bacillati</taxon>
        <taxon>Actinomycetota</taxon>
        <taxon>Actinomycetes</taxon>
        <taxon>Micrococcales</taxon>
        <taxon>Micrococcaceae</taxon>
        <taxon>Sinomonas</taxon>
    </lineage>
</organism>
<proteinExistence type="predicted"/>
<dbReference type="SUPFAM" id="SSF48452">
    <property type="entry name" value="TPR-like"/>
    <property type="match status" value="1"/>
</dbReference>
<dbReference type="PROSITE" id="PS50005">
    <property type="entry name" value="TPR"/>
    <property type="match status" value="1"/>
</dbReference>
<evidence type="ECO:0000313" key="3">
    <source>
        <dbReference type="EMBL" id="MEN2744659.1"/>
    </source>
</evidence>
<dbReference type="Gene3D" id="1.25.40.10">
    <property type="entry name" value="Tetratricopeptide repeat domain"/>
    <property type="match status" value="1"/>
</dbReference>
<dbReference type="EMBL" id="JBDFRB010000006">
    <property type="protein sequence ID" value="MEN2744659.1"/>
    <property type="molecule type" value="Genomic_DNA"/>
</dbReference>
<accession>A0ABU9WZN6</accession>